<feature type="transmembrane region" description="Helical" evidence="2">
    <location>
        <begin position="81"/>
        <end position="104"/>
    </location>
</feature>
<evidence type="ECO:0000256" key="1">
    <source>
        <dbReference type="SAM" id="MobiDB-lite"/>
    </source>
</evidence>
<feature type="compositionally biased region" description="Low complexity" evidence="1">
    <location>
        <begin position="641"/>
        <end position="660"/>
    </location>
</feature>
<organism evidence="3 4">
    <name type="scientific">Pogonomyrmex barbatus</name>
    <name type="common">red harvester ant</name>
    <dbReference type="NCBI Taxonomy" id="144034"/>
    <lineage>
        <taxon>Eukaryota</taxon>
        <taxon>Metazoa</taxon>
        <taxon>Ecdysozoa</taxon>
        <taxon>Arthropoda</taxon>
        <taxon>Hexapoda</taxon>
        <taxon>Insecta</taxon>
        <taxon>Pterygota</taxon>
        <taxon>Neoptera</taxon>
        <taxon>Endopterygota</taxon>
        <taxon>Hymenoptera</taxon>
        <taxon>Apocrita</taxon>
        <taxon>Aculeata</taxon>
        <taxon>Formicoidea</taxon>
        <taxon>Formicidae</taxon>
        <taxon>Myrmicinae</taxon>
        <taxon>Pogonomyrmex</taxon>
    </lineage>
</organism>
<dbReference type="AlphaFoldDB" id="A0A6I9WPQ6"/>
<feature type="compositionally biased region" description="Basic and acidic residues" evidence="1">
    <location>
        <begin position="678"/>
        <end position="692"/>
    </location>
</feature>
<keyword evidence="2" id="KW-0812">Transmembrane</keyword>
<evidence type="ECO:0000313" key="4">
    <source>
        <dbReference type="RefSeq" id="XP_011633778.1"/>
    </source>
</evidence>
<sequence>MSHGDGAAIAVPNNQNGAIGHNLHSLAGVIGPVLNNNNMNIARNNNNQNPLINVRDRLFHALFIKAALAYARTFPRPVRRFIEFIVLLKAILAFFVLAYIHIVFSRAPTNCLEHIRNEWPRDGILRVEILKNGGEDYSIEKSYAKEEKLRQEKVDDLTNALGILTGDGFINIEPSAVDEERETINSSIDENHENLTLLEQDLTRSATISGEMQNPDLSTTNTTITPSLSTKLWDGLNSSREKFSTAENNYTAVPDHLSGNNVQLKDRTADADKMAKTEDGYIVEYSLEYGFLRLSPAARQRLNIPVKIVTLDPLNDKCFGDAFSRLILDEFLGYDDLLMASIKTLAEHEDNKGFLRNVITGEHYRFVSMWMARTSYLAAFFVMLVFTVSISMLLRYSHHQIFVFIVDLIQMLEFNLTVSLPAASLLTVVLALVGMEALMSEFFNDTTTAFYIILIVWLADQYDAICCHTALTKRHWLRFFYLYHFSFYAYHYRFNGQYSSLALVTSWLFIQVNALCILLSFHFKRKREMTRNLLIRYSMSLFDFDSTNPTTPGPESSAAPSASPSPSPSSSSSFSPSPNPSTPTTEQTQQNYITELSQLDSESNDLEMQHANADTEQASMTTTTVRQDDSVPVSEDRTVPVASTSVAKAEVKSSASGAASPIADTSSSEGFEVIESAEMVRKEASTEDKKEH</sequence>
<feature type="region of interest" description="Disordered" evidence="1">
    <location>
        <begin position="613"/>
        <end position="692"/>
    </location>
</feature>
<gene>
    <name evidence="4" type="primary">LOC105424975</name>
</gene>
<protein>
    <submittedName>
        <fullName evidence="4">Membralin</fullName>
    </submittedName>
</protein>
<dbReference type="KEGG" id="pbar:105424975"/>
<dbReference type="PANTHER" id="PTHR21650">
    <property type="entry name" value="MEMBRALIN/KINETOCHORE PROTEIN NUF2"/>
    <property type="match status" value="1"/>
</dbReference>
<dbReference type="GO" id="GO:1904294">
    <property type="term" value="P:positive regulation of ERAD pathway"/>
    <property type="evidence" value="ECO:0007669"/>
    <property type="project" value="TreeGrafter"/>
</dbReference>
<accession>A0A6I9WPQ6</accession>
<dbReference type="GO" id="GO:0005783">
    <property type="term" value="C:endoplasmic reticulum"/>
    <property type="evidence" value="ECO:0007669"/>
    <property type="project" value="TreeGrafter"/>
</dbReference>
<dbReference type="Pfam" id="PF09746">
    <property type="entry name" value="Membralin"/>
    <property type="match status" value="1"/>
</dbReference>
<reference evidence="4" key="1">
    <citation type="submission" date="2025-08" db="UniProtKB">
        <authorList>
            <consortium name="RefSeq"/>
        </authorList>
    </citation>
    <scope>IDENTIFICATION</scope>
</reference>
<dbReference type="PANTHER" id="PTHR21650:SF4">
    <property type="entry name" value="MEMBRALIN"/>
    <property type="match status" value="1"/>
</dbReference>
<feature type="compositionally biased region" description="Polar residues" evidence="1">
    <location>
        <begin position="613"/>
        <end position="625"/>
    </location>
</feature>
<dbReference type="Proteomes" id="UP000504615">
    <property type="component" value="Unplaced"/>
</dbReference>
<proteinExistence type="predicted"/>
<evidence type="ECO:0000256" key="2">
    <source>
        <dbReference type="SAM" id="Phobius"/>
    </source>
</evidence>
<keyword evidence="2" id="KW-1133">Transmembrane helix</keyword>
<dbReference type="OrthoDB" id="6779347at2759"/>
<feature type="transmembrane region" description="Helical" evidence="2">
    <location>
        <begin position="498"/>
        <end position="521"/>
    </location>
</feature>
<feature type="transmembrane region" description="Helical" evidence="2">
    <location>
        <begin position="414"/>
        <end position="435"/>
    </location>
</feature>
<dbReference type="GeneID" id="105424975"/>
<feature type="transmembrane region" description="Helical" evidence="2">
    <location>
        <begin position="375"/>
        <end position="394"/>
    </location>
</feature>
<evidence type="ECO:0000313" key="3">
    <source>
        <dbReference type="Proteomes" id="UP000504615"/>
    </source>
</evidence>
<dbReference type="RefSeq" id="XP_011633778.1">
    <property type="nucleotide sequence ID" value="XM_011635476.2"/>
</dbReference>
<dbReference type="GO" id="GO:0034976">
    <property type="term" value="P:response to endoplasmic reticulum stress"/>
    <property type="evidence" value="ECO:0007669"/>
    <property type="project" value="TreeGrafter"/>
</dbReference>
<feature type="region of interest" description="Disordered" evidence="1">
    <location>
        <begin position="548"/>
        <end position="588"/>
    </location>
</feature>
<feature type="transmembrane region" description="Helical" evidence="2">
    <location>
        <begin position="447"/>
        <end position="464"/>
    </location>
</feature>
<dbReference type="InterPro" id="IPR019144">
    <property type="entry name" value="Membralin"/>
</dbReference>
<feature type="compositionally biased region" description="Low complexity" evidence="1">
    <location>
        <begin position="549"/>
        <end position="576"/>
    </location>
</feature>
<name>A0A6I9WPQ6_9HYME</name>
<feature type="compositionally biased region" description="Basic and acidic residues" evidence="1">
    <location>
        <begin position="626"/>
        <end position="638"/>
    </location>
</feature>
<keyword evidence="3" id="KW-1185">Reference proteome</keyword>
<keyword evidence="2" id="KW-0472">Membrane</keyword>